<dbReference type="SUPFAM" id="SSF52540">
    <property type="entry name" value="P-loop containing nucleoside triphosphate hydrolases"/>
    <property type="match status" value="1"/>
</dbReference>
<sequence length="684" mass="75253">MGGCPDRLEAAQPAPEARGVAVVTNPERWLRVVRDAADAPPLDPPADPPQSAEEDMPDSREIAVRDPAELAPLEPTRVWSPRHTIDVVVAPISRQVDVIRHEHGGVLRISAKATKASAKYGVLGLSRAAGGWWRWVTAADHEASMATKPELVEAVRARRRKVSLWTLGTGVVGDGVLWFFMDWPWWGGPAILLAVTATAGGAAEVIIRRRQAVQDITEEGARDIGRHPSGKAIRQIFVGAKIARRVEQVKVIAPGVVRDGDAWTVEVELPDSVTYSEVAKKRAKLAAASGRGIARMYVDPVPDHEGRCRLWSPDRDPLSELKVDCELKGRTTAVNVWTERVPLGRTVRGLPMGFHMAGRSWLVGGEPEAGKSVACNILLCFAALDPYVQLWLVDGKGVDLLDYEDLAHRAVLRPDPEGAYDLVCEVIEVMEERGAQLKARRVKKLTRELAEDLGWSMLLFHIDELAFFTTHEEWGKKITGKLRDLVSRGRFVGIYNSYATQRPSSKVVDTDLRDLLSIRFALRCLTPASSDMILGDGWSSRGYNAQLIDASQRGSGLLWAEGTMPVTGRTGFLDDPDVTRLARTAYKLRKAAGTLPVTDTHPGRLLLTACVAACGDAEKIWTADLLPRLAHDPAWTHLADDPLELARLLRPYGIAPKGQDIDGNNRNGYRRSWFVEALDGLIRR</sequence>
<evidence type="ECO:0000313" key="7">
    <source>
        <dbReference type="EMBL" id="TMR18540.1"/>
    </source>
</evidence>
<feature type="transmembrane region" description="Helical" evidence="5">
    <location>
        <begin position="162"/>
        <end position="180"/>
    </location>
</feature>
<evidence type="ECO:0000256" key="2">
    <source>
        <dbReference type="ARBA" id="ARBA00022840"/>
    </source>
</evidence>
<proteinExistence type="predicted"/>
<protein>
    <submittedName>
        <fullName evidence="7">DUF3631 domain-containing protein</fullName>
    </submittedName>
</protein>
<evidence type="ECO:0000256" key="5">
    <source>
        <dbReference type="SAM" id="Phobius"/>
    </source>
</evidence>
<dbReference type="Pfam" id="PF01580">
    <property type="entry name" value="FtsK_SpoIIIE"/>
    <property type="match status" value="1"/>
</dbReference>
<dbReference type="InterPro" id="IPR002543">
    <property type="entry name" value="FtsK_dom"/>
</dbReference>
<feature type="compositionally biased region" description="Basic and acidic residues" evidence="4">
    <location>
        <begin position="57"/>
        <end position="66"/>
    </location>
</feature>
<evidence type="ECO:0000256" key="3">
    <source>
        <dbReference type="PROSITE-ProRule" id="PRU00289"/>
    </source>
</evidence>
<keyword evidence="2 3" id="KW-0067">ATP-binding</keyword>
<dbReference type="GO" id="GO:0003677">
    <property type="term" value="F:DNA binding"/>
    <property type="evidence" value="ECO:0007669"/>
    <property type="project" value="InterPro"/>
</dbReference>
<keyword evidence="5" id="KW-1133">Transmembrane helix</keyword>
<dbReference type="InterPro" id="IPR050206">
    <property type="entry name" value="FtsK/SpoIIIE/SftA"/>
</dbReference>
<dbReference type="EMBL" id="VCKY01000070">
    <property type="protein sequence ID" value="TMR18540.1"/>
    <property type="molecule type" value="Genomic_DNA"/>
</dbReference>
<dbReference type="GO" id="GO:0005524">
    <property type="term" value="F:ATP binding"/>
    <property type="evidence" value="ECO:0007669"/>
    <property type="project" value="UniProtKB-UniRule"/>
</dbReference>
<evidence type="ECO:0000256" key="1">
    <source>
        <dbReference type="ARBA" id="ARBA00022741"/>
    </source>
</evidence>
<keyword evidence="8" id="KW-1185">Reference proteome</keyword>
<evidence type="ECO:0000313" key="8">
    <source>
        <dbReference type="Proteomes" id="UP000309128"/>
    </source>
</evidence>
<gene>
    <name evidence="7" type="ORF">ETD86_21560</name>
</gene>
<dbReference type="PROSITE" id="PS50901">
    <property type="entry name" value="FTSK"/>
    <property type="match status" value="1"/>
</dbReference>
<accession>A0A5S4FG35</accession>
<comment type="caution">
    <text evidence="7">The sequence shown here is derived from an EMBL/GenBank/DDBJ whole genome shotgun (WGS) entry which is preliminary data.</text>
</comment>
<feature type="transmembrane region" description="Helical" evidence="5">
    <location>
        <begin position="186"/>
        <end position="207"/>
    </location>
</feature>
<dbReference type="PANTHER" id="PTHR22683:SF41">
    <property type="entry name" value="DNA TRANSLOCASE FTSK"/>
    <property type="match status" value="1"/>
</dbReference>
<feature type="domain" description="FtsK" evidence="6">
    <location>
        <begin position="349"/>
        <end position="531"/>
    </location>
</feature>
<keyword evidence="5" id="KW-0812">Transmembrane</keyword>
<dbReference type="OrthoDB" id="3315716at2"/>
<feature type="binding site" evidence="3">
    <location>
        <begin position="365"/>
        <end position="372"/>
    </location>
    <ligand>
        <name>ATP</name>
        <dbReference type="ChEBI" id="CHEBI:30616"/>
    </ligand>
</feature>
<evidence type="ECO:0000256" key="4">
    <source>
        <dbReference type="SAM" id="MobiDB-lite"/>
    </source>
</evidence>
<keyword evidence="1 3" id="KW-0547">Nucleotide-binding</keyword>
<organism evidence="7 8">
    <name type="scientific">Nonomuraea turkmeniaca</name>
    <dbReference type="NCBI Taxonomy" id="103838"/>
    <lineage>
        <taxon>Bacteria</taxon>
        <taxon>Bacillati</taxon>
        <taxon>Actinomycetota</taxon>
        <taxon>Actinomycetes</taxon>
        <taxon>Streptosporangiales</taxon>
        <taxon>Streptosporangiaceae</taxon>
        <taxon>Nonomuraea</taxon>
    </lineage>
</organism>
<keyword evidence="5" id="KW-0472">Membrane</keyword>
<dbReference type="InterPro" id="IPR027417">
    <property type="entry name" value="P-loop_NTPase"/>
</dbReference>
<dbReference type="Proteomes" id="UP000309128">
    <property type="component" value="Unassembled WGS sequence"/>
</dbReference>
<feature type="region of interest" description="Disordered" evidence="4">
    <location>
        <begin position="34"/>
        <end position="66"/>
    </location>
</feature>
<name>A0A5S4FG35_9ACTN</name>
<evidence type="ECO:0000259" key="6">
    <source>
        <dbReference type="PROSITE" id="PS50901"/>
    </source>
</evidence>
<dbReference type="AlphaFoldDB" id="A0A5S4FG35"/>
<dbReference type="PANTHER" id="PTHR22683">
    <property type="entry name" value="SPORULATION PROTEIN RELATED"/>
    <property type="match status" value="1"/>
</dbReference>
<reference evidence="7 8" key="1">
    <citation type="submission" date="2019-05" db="EMBL/GenBank/DDBJ databases">
        <title>Draft genome sequence of Nonomuraea turkmeniaca DSM 43926.</title>
        <authorList>
            <person name="Saricaoglu S."/>
            <person name="Isik K."/>
        </authorList>
    </citation>
    <scope>NUCLEOTIDE SEQUENCE [LARGE SCALE GENOMIC DNA]</scope>
    <source>
        <strain evidence="7 8">DSM 43926</strain>
    </source>
</reference>
<dbReference type="Gene3D" id="3.40.50.300">
    <property type="entry name" value="P-loop containing nucleotide triphosphate hydrolases"/>
    <property type="match status" value="1"/>
</dbReference>